<evidence type="ECO:0000256" key="9">
    <source>
        <dbReference type="ARBA" id="ARBA00023239"/>
    </source>
</evidence>
<name>A0A2I5T4Y2_SERS3</name>
<dbReference type="Pfam" id="PF13378">
    <property type="entry name" value="MR_MLE_C"/>
    <property type="match status" value="1"/>
</dbReference>
<evidence type="ECO:0000256" key="8">
    <source>
        <dbReference type="ARBA" id="ARBA00022842"/>
    </source>
</evidence>
<dbReference type="InterPro" id="IPR029065">
    <property type="entry name" value="Enolase_C-like"/>
</dbReference>
<comment type="catalytic activity">
    <reaction evidence="1">
        <text>D-glucarate = 5-dehydro-4-deoxy-D-glucarate + H2O</text>
        <dbReference type="Rhea" id="RHEA:14573"/>
        <dbReference type="ChEBI" id="CHEBI:15377"/>
        <dbReference type="ChEBI" id="CHEBI:30612"/>
        <dbReference type="ChEBI" id="CHEBI:42819"/>
        <dbReference type="EC" id="4.2.1.40"/>
    </reaction>
</comment>
<evidence type="ECO:0000256" key="7">
    <source>
        <dbReference type="ARBA" id="ARBA00022723"/>
    </source>
</evidence>
<feature type="binding site" evidence="12">
    <location>
        <position position="289"/>
    </location>
    <ligand>
        <name>substrate</name>
    </ligand>
</feature>
<dbReference type="AlphaFoldDB" id="A0A2I5T4Y2"/>
<dbReference type="EMBL" id="CP025084">
    <property type="protein sequence ID" value="AUH03950.1"/>
    <property type="molecule type" value="Genomic_DNA"/>
</dbReference>
<evidence type="ECO:0000256" key="5">
    <source>
        <dbReference type="ARBA" id="ARBA00010339"/>
    </source>
</evidence>
<dbReference type="Gene3D" id="3.30.390.10">
    <property type="entry name" value="Enolase-like, N-terminal domain"/>
    <property type="match status" value="1"/>
</dbReference>
<keyword evidence="7 13" id="KW-0479">Metal-binding</keyword>
<feature type="active site" description="Proton acceptor" evidence="11">
    <location>
        <position position="339"/>
    </location>
</feature>
<feature type="binding site" evidence="13">
    <location>
        <position position="289"/>
    </location>
    <ligand>
        <name>Mg(2+)</name>
        <dbReference type="ChEBI" id="CHEBI:18420"/>
    </ligand>
</feature>
<dbReference type="SUPFAM" id="SSF54826">
    <property type="entry name" value="Enolase N-terminal domain-like"/>
    <property type="match status" value="1"/>
</dbReference>
<dbReference type="GO" id="GO:0042838">
    <property type="term" value="P:D-glucarate catabolic process"/>
    <property type="evidence" value="ECO:0007669"/>
    <property type="project" value="UniProtKB-UniPathway"/>
</dbReference>
<keyword evidence="8 13" id="KW-0460">Magnesium</keyword>
<gene>
    <name evidence="16" type="primary">gudD</name>
    <name evidence="15" type="ORF">CWC46_07220</name>
    <name evidence="16" type="ORF">Ser39006_007225</name>
</gene>
<dbReference type="CDD" id="cd03323">
    <property type="entry name" value="D-glucarate_dehydratase"/>
    <property type="match status" value="1"/>
</dbReference>
<dbReference type="InterPro" id="IPR017653">
    <property type="entry name" value="Glucarate_dehydratase"/>
</dbReference>
<dbReference type="Proteomes" id="UP000233778">
    <property type="component" value="Chromosome"/>
</dbReference>
<feature type="binding site" evidence="13">
    <location>
        <position position="266"/>
    </location>
    <ligand>
        <name>Mg(2+)</name>
        <dbReference type="ChEBI" id="CHEBI:18420"/>
    </ligand>
</feature>
<comment type="pathway">
    <text evidence="3">Carbohydrate acid metabolism; D-glucarate degradation; 2,5-dioxopentanoate from D-glucarate: step 1/2.</text>
</comment>
<feature type="binding site" evidence="13">
    <location>
        <position position="235"/>
    </location>
    <ligand>
        <name>Mg(2+)</name>
        <dbReference type="ChEBI" id="CHEBI:18420"/>
    </ligand>
</feature>
<reference evidence="16" key="4">
    <citation type="submission" date="2017-11" db="EMBL/GenBank/DDBJ databases">
        <title>Complete genome sequence of Serratia sp. ATCC 39006.</title>
        <authorList>
            <person name="Hampton H.G."/>
            <person name="Jackson S.A."/>
            <person name="Jauregui R."/>
            <person name="Poulter G.T.M."/>
            <person name="Salmond G.P.C."/>
            <person name="Fineran P.C."/>
        </authorList>
    </citation>
    <scope>NUCLEOTIDE SEQUENCE</scope>
    <source>
        <strain evidence="16">ATCC 39006</strain>
    </source>
</reference>
<evidence type="ECO:0000256" key="11">
    <source>
        <dbReference type="PIRSR" id="PIRSR617653-1"/>
    </source>
</evidence>
<protein>
    <recommendedName>
        <fullName evidence="6 10">Glucarate dehydratase</fullName>
        <ecNumber evidence="6 10">4.2.1.40</ecNumber>
    </recommendedName>
</protein>
<feature type="binding site" evidence="12">
    <location>
        <position position="368"/>
    </location>
    <ligand>
        <name>substrate</name>
    </ligand>
</feature>
<evidence type="ECO:0000313" key="15">
    <source>
        <dbReference type="EMBL" id="AUG99632.1"/>
    </source>
</evidence>
<evidence type="ECO:0000256" key="13">
    <source>
        <dbReference type="PIRSR" id="PIRSR617653-3"/>
    </source>
</evidence>
<feature type="domain" description="Mandelate racemase/muconate lactonizing enzyme C-terminal" evidence="14">
    <location>
        <begin position="185"/>
        <end position="285"/>
    </location>
</feature>
<feature type="binding site" evidence="12">
    <location>
        <position position="103"/>
    </location>
    <ligand>
        <name>substrate</name>
    </ligand>
</feature>
<evidence type="ECO:0000256" key="12">
    <source>
        <dbReference type="PIRSR" id="PIRSR617653-2"/>
    </source>
</evidence>
<feature type="binding site" evidence="12">
    <location>
        <position position="150"/>
    </location>
    <ligand>
        <name>substrate</name>
    </ligand>
</feature>
<feature type="binding site" evidence="12">
    <location>
        <begin position="339"/>
        <end position="341"/>
    </location>
    <ligand>
        <name>substrate</name>
    </ligand>
</feature>
<reference evidence="16" key="2">
    <citation type="submission" date="2013-09" db="EMBL/GenBank/DDBJ databases">
        <authorList>
            <person name="Wang G."/>
            <person name="Yang Y."/>
            <person name="Su Y."/>
        </authorList>
    </citation>
    <scope>NUCLEOTIDE SEQUENCE</scope>
    <source>
        <strain evidence="16">ATCC 39006</strain>
    </source>
</reference>
<dbReference type="STRING" id="104623.Ser39006_04285"/>
<dbReference type="InterPro" id="IPR034598">
    <property type="entry name" value="GlucD-like"/>
</dbReference>
<comment type="cofactor">
    <cofactor evidence="2 13">
        <name>Mg(2+)</name>
        <dbReference type="ChEBI" id="CHEBI:18420"/>
    </cofactor>
</comment>
<dbReference type="InterPro" id="IPR036849">
    <property type="entry name" value="Enolase-like_C_sf"/>
</dbReference>
<evidence type="ECO:0000256" key="4">
    <source>
        <dbReference type="ARBA" id="ARBA00009938"/>
    </source>
</evidence>
<dbReference type="Gene3D" id="3.20.20.120">
    <property type="entry name" value="Enolase-like C-terminal domain"/>
    <property type="match status" value="1"/>
</dbReference>
<evidence type="ECO:0000313" key="17">
    <source>
        <dbReference type="Proteomes" id="UP000017700"/>
    </source>
</evidence>
<dbReference type="SFLD" id="SFLDG00055">
    <property type="entry name" value="glucarate_dehydratase"/>
    <property type="match status" value="1"/>
</dbReference>
<proteinExistence type="inferred from homology"/>
<dbReference type="InterPro" id="IPR029017">
    <property type="entry name" value="Enolase-like_N"/>
</dbReference>
<sequence>MTSQSMTPVIASMQVIPVAGHDSMLLNLSGAHAPYFTRNIVILKDNAGHTGVGEVPGGEKIRQTLDDASALVIGKTLGEYKNVMTAVRHQFADRDASGRGTQTFDLRTTIHVVTGIEAAMLDLLGQFLNVSVASLLGDGQQRDAVEMLGYLFYIGDRNKTDLPYQSQPNETCDWYRLRHEEALTPETVVRLAEAAYEKYGFNDFKLKGGVLAGSEEAEAVTALSKRFPQARITLDPNGAWSLNEAIHLGKQLRGVLAYAEDPCGAEQGFSGREVMAEFRRATGLPTATNMIATDWRQMGHAISLQSVDIPLADPHFWTMQGSVRVAQMCHEWGLTWGSHSNNHFDISLAMFTHVAAAAPGKITAIDTHWIWQEGNQRLTKEPLQIMGGMVEVPKKPGLGIELDMAQVMKAHELYKNMGLGARNDAVGMQYLIPDWTFDNKRPCLVR</sequence>
<evidence type="ECO:0000256" key="1">
    <source>
        <dbReference type="ARBA" id="ARBA00001426"/>
    </source>
</evidence>
<dbReference type="KEGG" id="sera:Ser39006_007225"/>
<evidence type="ECO:0000256" key="10">
    <source>
        <dbReference type="NCBIfam" id="TIGR03247"/>
    </source>
</evidence>
<dbReference type="Proteomes" id="UP000017700">
    <property type="component" value="Chromosome"/>
</dbReference>
<comment type="similarity">
    <text evidence="5">Belongs to the mandelate racemase/muconate lactonizing enzyme family. GalD subfamily.</text>
</comment>
<dbReference type="UniPathway" id="UPA00564">
    <property type="reaction ID" value="UER00627"/>
</dbReference>
<dbReference type="PANTHER" id="PTHR48080:SF4">
    <property type="entry name" value="GLUCARATE DEHYDRATASE"/>
    <property type="match status" value="1"/>
</dbReference>
<dbReference type="OrthoDB" id="193563at2"/>
<dbReference type="EC" id="4.2.1.40" evidence="6 10"/>
<dbReference type="SUPFAM" id="SSF51604">
    <property type="entry name" value="Enolase C-terminal domain-like"/>
    <property type="match status" value="1"/>
</dbReference>
<organism evidence="16 17">
    <name type="scientific">Serratia sp. (strain ATCC 39006)</name>
    <name type="common">Prodigiosinella confusarubida</name>
    <dbReference type="NCBI Taxonomy" id="104623"/>
    <lineage>
        <taxon>Bacteria</taxon>
        <taxon>Pseudomonadati</taxon>
        <taxon>Pseudomonadota</taxon>
        <taxon>Gammaproteobacteria</taxon>
        <taxon>Enterobacterales</taxon>
        <taxon>Pectobacteriaceae</taxon>
        <taxon>Prodigiosinella</taxon>
    </lineage>
</organism>
<evidence type="ECO:0000256" key="2">
    <source>
        <dbReference type="ARBA" id="ARBA00001946"/>
    </source>
</evidence>
<keyword evidence="9" id="KW-0456">Lyase</keyword>
<evidence type="ECO:0000313" key="16">
    <source>
        <dbReference type="EMBL" id="AUH03950.1"/>
    </source>
</evidence>
<feature type="binding site" evidence="12">
    <location>
        <begin position="235"/>
        <end position="237"/>
    </location>
    <ligand>
        <name>substrate</name>
    </ligand>
</feature>
<accession>A0A2I5T4Y2</accession>
<feature type="active site" description="Proton acceptor" evidence="11">
    <location>
        <position position="207"/>
    </location>
</feature>
<dbReference type="SFLD" id="SFLDS00001">
    <property type="entry name" value="Enolase"/>
    <property type="match status" value="1"/>
</dbReference>
<feature type="binding site" evidence="12">
    <location>
        <position position="32"/>
    </location>
    <ligand>
        <name>substrate</name>
    </ligand>
</feature>
<evidence type="ECO:0000256" key="6">
    <source>
        <dbReference type="ARBA" id="ARBA00011973"/>
    </source>
</evidence>
<feature type="binding site" evidence="12">
    <location>
        <position position="205"/>
    </location>
    <ligand>
        <name>substrate</name>
    </ligand>
</feature>
<dbReference type="GO" id="GO:0000287">
    <property type="term" value="F:magnesium ion binding"/>
    <property type="evidence" value="ECO:0007669"/>
    <property type="project" value="UniProtKB-UniRule"/>
</dbReference>
<dbReference type="GO" id="GO:0008872">
    <property type="term" value="F:glucarate dehydratase activity"/>
    <property type="evidence" value="ECO:0007669"/>
    <property type="project" value="UniProtKB-UniRule"/>
</dbReference>
<dbReference type="SFLD" id="SFLDF00005">
    <property type="entry name" value="glucarate_dehydratase"/>
    <property type="match status" value="1"/>
</dbReference>
<feature type="binding site" evidence="12">
    <location>
        <position position="422"/>
    </location>
    <ligand>
        <name>substrate</name>
    </ligand>
</feature>
<evidence type="ECO:0000256" key="3">
    <source>
        <dbReference type="ARBA" id="ARBA00005183"/>
    </source>
</evidence>
<dbReference type="SMART" id="SM00922">
    <property type="entry name" value="MR_MLE"/>
    <property type="match status" value="1"/>
</dbReference>
<dbReference type="InterPro" id="IPR034593">
    <property type="entry name" value="DgoD-like"/>
</dbReference>
<evidence type="ECO:0000259" key="14">
    <source>
        <dbReference type="SMART" id="SM00922"/>
    </source>
</evidence>
<evidence type="ECO:0000313" key="18">
    <source>
        <dbReference type="Proteomes" id="UP000233778"/>
    </source>
</evidence>
<dbReference type="InterPro" id="IPR013342">
    <property type="entry name" value="Mandelate_racemase_C"/>
</dbReference>
<comment type="similarity">
    <text evidence="4">Belongs to the mandelate racemase/muconate lactonizing enzyme family. GlucD subfamily.</text>
</comment>
<dbReference type="RefSeq" id="WP_021017542.1">
    <property type="nucleotide sequence ID" value="NZ_CP025084.1"/>
</dbReference>
<dbReference type="FunFam" id="3.20.20.120:FF:000003">
    <property type="entry name" value="Glucarate dehydratase"/>
    <property type="match status" value="1"/>
</dbReference>
<keyword evidence="17" id="KW-1185">Reference proteome</keyword>
<dbReference type="NCBIfam" id="TIGR03247">
    <property type="entry name" value="glucar-dehydr"/>
    <property type="match status" value="1"/>
</dbReference>
<dbReference type="PANTHER" id="PTHR48080">
    <property type="entry name" value="D-GALACTONATE DEHYDRATASE-RELATED"/>
    <property type="match status" value="1"/>
</dbReference>
<dbReference type="EMBL" id="CP025085">
    <property type="protein sequence ID" value="AUG99632.1"/>
    <property type="molecule type" value="Genomic_DNA"/>
</dbReference>
<reference evidence="15 18" key="3">
    <citation type="submission" date="2017-11" db="EMBL/GenBank/DDBJ databases">
        <title>Complete genome sequence of Serratia sp. ATCC 39006 LacA.</title>
        <authorList>
            <person name="Hampton H.G."/>
            <person name="Jackson S.A."/>
            <person name="Jauregui R."/>
            <person name="Poulter G.T.M."/>
            <person name="Salmond G.P.C."/>
            <person name="Fineran P.C."/>
        </authorList>
    </citation>
    <scope>NUCLEOTIDE SEQUENCE [LARGE SCALE GENOMIC DNA]</scope>
    <source>
        <strain evidence="15 18">ATCC 39006</strain>
    </source>
</reference>
<dbReference type="KEGG" id="serq:CWC46_07220"/>
<reference evidence="16 17" key="1">
    <citation type="journal article" date="2013" name="Genome Announc.">
        <title>Draft genome sequence of Serratia sp. strain ATCC 39006, a model bacterium for analysis of the biosynthesis and regulation of prodigiosin, a carbapenem, and gas vesicles.</title>
        <authorList>
            <person name="Fineran P.C."/>
            <person name="Iglesias Cans M.C."/>
            <person name="Ramsay J.P."/>
            <person name="Wilf N.M."/>
            <person name="Cossyleon D."/>
            <person name="McNeil M.B."/>
            <person name="Williamson N.R."/>
            <person name="Monson R.E."/>
            <person name="Becher S.A."/>
            <person name="Stanton J.A."/>
            <person name="Brugger K."/>
            <person name="Brown S.D."/>
            <person name="Salmond G.P."/>
        </authorList>
    </citation>
    <scope>NUCLEOTIDE SEQUENCE [LARGE SCALE GENOMIC DNA]</scope>
    <source>
        <strain evidence="16">ATCC 39006</strain>
        <strain evidence="17">ATCC 39006 / SC 11482</strain>
    </source>
</reference>